<dbReference type="HAMAP" id="MF_00711">
    <property type="entry name" value="GcvP"/>
    <property type="match status" value="1"/>
</dbReference>
<name>A0A833SAI6_PHYIN</name>
<evidence type="ECO:0000256" key="7">
    <source>
        <dbReference type="RuleBase" id="RU364056"/>
    </source>
</evidence>
<dbReference type="Proteomes" id="UP000602510">
    <property type="component" value="Unassembled WGS sequence"/>
</dbReference>
<keyword evidence="3 6" id="KW-0663">Pyridoxal phosphate</keyword>
<dbReference type="InterPro" id="IPR049315">
    <property type="entry name" value="GDC-P_N"/>
</dbReference>
<dbReference type="FunFam" id="3.40.640.10:FF:000007">
    <property type="entry name" value="glycine dehydrogenase (Decarboxylating), mitochondrial"/>
    <property type="match status" value="1"/>
</dbReference>
<dbReference type="AlphaFoldDB" id="A0A833SAI6"/>
<evidence type="ECO:0000256" key="2">
    <source>
        <dbReference type="ARBA" id="ARBA00010756"/>
    </source>
</evidence>
<feature type="domain" description="Glycine cleavage system P-protein N-terminal" evidence="8">
    <location>
        <begin position="73"/>
        <end position="504"/>
    </location>
</feature>
<proteinExistence type="inferred from homology"/>
<dbReference type="InterPro" id="IPR003437">
    <property type="entry name" value="GcvP"/>
</dbReference>
<dbReference type="Pfam" id="PF21478">
    <property type="entry name" value="GcvP2_C"/>
    <property type="match status" value="1"/>
</dbReference>
<dbReference type="NCBIfam" id="TIGR00461">
    <property type="entry name" value="gcvP"/>
    <property type="match status" value="1"/>
</dbReference>
<comment type="caution">
    <text evidence="10">The sequence shown here is derived from an EMBL/GenBank/DDBJ whole genome shotgun (WGS) entry which is preliminary data.</text>
</comment>
<evidence type="ECO:0000259" key="9">
    <source>
        <dbReference type="Pfam" id="PF21478"/>
    </source>
</evidence>
<dbReference type="GO" id="GO:0004375">
    <property type="term" value="F:glycine dehydrogenase (decarboxylating) activity"/>
    <property type="evidence" value="ECO:0007669"/>
    <property type="project" value="UniProtKB-UniRule"/>
</dbReference>
<dbReference type="EMBL" id="JAACNO010003224">
    <property type="protein sequence ID" value="KAF4127724.1"/>
    <property type="molecule type" value="Genomic_DNA"/>
</dbReference>
<dbReference type="EC" id="1.4.4.2" evidence="7"/>
<dbReference type="InterPro" id="IPR049316">
    <property type="entry name" value="GDC-P_C"/>
</dbReference>
<comment type="subunit">
    <text evidence="7">The glycine cleavage system is composed of four proteins: P, T, L and H.</text>
</comment>
<evidence type="ECO:0000256" key="1">
    <source>
        <dbReference type="ARBA" id="ARBA00001933"/>
    </source>
</evidence>
<dbReference type="Proteomes" id="UP000704712">
    <property type="component" value="Unassembled WGS sequence"/>
</dbReference>
<keyword evidence="12" id="KW-1185">Reference proteome</keyword>
<dbReference type="InterPro" id="IPR015422">
    <property type="entry name" value="PyrdxlP-dep_Trfase_small"/>
</dbReference>
<feature type="domain" description="Glycine cleavage system P-protein N-terminal" evidence="8">
    <location>
        <begin position="518"/>
        <end position="808"/>
    </location>
</feature>
<dbReference type="FunFam" id="3.40.640.10:FF:000005">
    <property type="entry name" value="Glycine dehydrogenase (decarboxylating), mitochondrial"/>
    <property type="match status" value="1"/>
</dbReference>
<keyword evidence="7" id="KW-0496">Mitochondrion</keyword>
<dbReference type="PANTHER" id="PTHR11773">
    <property type="entry name" value="GLYCINE DEHYDROGENASE, DECARBOXYLATING"/>
    <property type="match status" value="1"/>
</dbReference>
<feature type="domain" description="Glycine dehydrogenase C-terminal" evidence="9">
    <location>
        <begin position="855"/>
        <end position="975"/>
    </location>
</feature>
<gene>
    <name evidence="10" type="ORF">GN244_ATG03396</name>
    <name evidence="11" type="ORF">GN958_ATG23090</name>
</gene>
<evidence type="ECO:0000313" key="12">
    <source>
        <dbReference type="Proteomes" id="UP000602510"/>
    </source>
</evidence>
<dbReference type="InterPro" id="IPR015421">
    <property type="entry name" value="PyrdxlP-dep_Trfase_major"/>
</dbReference>
<evidence type="ECO:0000256" key="3">
    <source>
        <dbReference type="ARBA" id="ARBA00022898"/>
    </source>
</evidence>
<dbReference type="Gene3D" id="3.90.1150.10">
    <property type="entry name" value="Aspartate Aminotransferase, domain 1"/>
    <property type="match status" value="2"/>
</dbReference>
<organism evidence="10 12">
    <name type="scientific">Phytophthora infestans</name>
    <name type="common">Potato late blight agent</name>
    <name type="synonym">Botrytis infestans</name>
    <dbReference type="NCBI Taxonomy" id="4787"/>
    <lineage>
        <taxon>Eukaryota</taxon>
        <taxon>Sar</taxon>
        <taxon>Stramenopiles</taxon>
        <taxon>Oomycota</taxon>
        <taxon>Peronosporomycetes</taxon>
        <taxon>Peronosporales</taxon>
        <taxon>Peronosporaceae</taxon>
        <taxon>Phytophthora</taxon>
    </lineage>
</organism>
<evidence type="ECO:0000313" key="11">
    <source>
        <dbReference type="EMBL" id="KAF4127724.1"/>
    </source>
</evidence>
<comment type="subcellular location">
    <subcellularLocation>
        <location evidence="7">Mitochondrion</location>
    </subcellularLocation>
</comment>
<feature type="modified residue" description="N6-(pyridoxal phosphate)lysine" evidence="6">
    <location>
        <position position="777"/>
    </location>
</feature>
<evidence type="ECO:0000313" key="10">
    <source>
        <dbReference type="EMBL" id="KAF4044307.1"/>
    </source>
</evidence>
<dbReference type="InterPro" id="IPR020581">
    <property type="entry name" value="GDC_P"/>
</dbReference>
<dbReference type="PANTHER" id="PTHR11773:SF1">
    <property type="entry name" value="GLYCINE DEHYDROGENASE (DECARBOXYLATING), MITOCHONDRIAL"/>
    <property type="match status" value="1"/>
</dbReference>
<dbReference type="GO" id="GO:0019464">
    <property type="term" value="P:glycine decarboxylation via glycine cleavage system"/>
    <property type="evidence" value="ECO:0007669"/>
    <property type="project" value="TreeGrafter"/>
</dbReference>
<dbReference type="GO" id="GO:0016594">
    <property type="term" value="F:glycine binding"/>
    <property type="evidence" value="ECO:0007669"/>
    <property type="project" value="TreeGrafter"/>
</dbReference>
<dbReference type="FunFam" id="3.90.1150.10:FF:000007">
    <property type="entry name" value="Glycine dehydrogenase (decarboxylating), mitochondrial"/>
    <property type="match status" value="1"/>
</dbReference>
<dbReference type="CDD" id="cd00613">
    <property type="entry name" value="GDC-P"/>
    <property type="match status" value="2"/>
</dbReference>
<keyword evidence="4 7" id="KW-0560">Oxidoreductase</keyword>
<accession>A0A833SAI6</accession>
<keyword evidence="7" id="KW-0809">Transit peptide</keyword>
<dbReference type="InterPro" id="IPR015424">
    <property type="entry name" value="PyrdxlP-dep_Trfase"/>
</dbReference>
<dbReference type="EMBL" id="WSZM01000073">
    <property type="protein sequence ID" value="KAF4044307.1"/>
    <property type="molecule type" value="Genomic_DNA"/>
</dbReference>
<comment type="function">
    <text evidence="7">The glycine cleavage system catalyzes the degradation of glycine.</text>
</comment>
<evidence type="ECO:0000256" key="4">
    <source>
        <dbReference type="ARBA" id="ARBA00023002"/>
    </source>
</evidence>
<reference evidence="10" key="1">
    <citation type="submission" date="2020-04" db="EMBL/GenBank/DDBJ databases">
        <title>Hybrid Assembly of Korean Phytophthora infestans isolates.</title>
        <authorList>
            <person name="Prokchorchik M."/>
            <person name="Lee Y."/>
            <person name="Seo J."/>
            <person name="Cho J.-H."/>
            <person name="Park Y.-E."/>
            <person name="Jang D.-C."/>
            <person name="Im J.-S."/>
            <person name="Choi J.-G."/>
            <person name="Park H.-J."/>
            <person name="Lee G.-B."/>
            <person name="Lee Y.-G."/>
            <person name="Hong S.-Y."/>
            <person name="Cho K."/>
            <person name="Sohn K.H."/>
        </authorList>
    </citation>
    <scope>NUCLEOTIDE SEQUENCE</scope>
    <source>
        <strain evidence="10">KR_1_A1</strain>
        <strain evidence="11">KR_2_A2</strain>
    </source>
</reference>
<evidence type="ECO:0000256" key="5">
    <source>
        <dbReference type="ARBA" id="ARBA00049026"/>
    </source>
</evidence>
<sequence length="1036" mass="112591">MLFYRIGRQLYCVNKDPAGCNTHSRICAVIRTSLSSGMLLQRVLSVRRVTLARAVAARAMATSSYAPADAFLHRHLGVSSEKDRKSMLATVGFDSVEDLVAAAVPAEIRLDKPLDLPPPLSESEALAKLKELAAKNQTLKSFIGMGFNDTHTPAPIVRHILENPGWYTSYTPYQAEVSQGRLEMLLNFQTMILDLTGFEYANASLLDEATAAAEAMALAHGNFNGKRAKFFVDQEAHPQTIGMMQTRAENFGIELVVGNPKTDLDLKDLGYSGVLLQYPTTFGAVNDYRDFVDEAHKSKLVVAVATDPLSLTQLTPPGEWGADIALGSAQRFGVPMMFGGPHAAFLATTKKYHRKMPGRIIGVSVDSRGEPAVRMAMQTREQHIRRDKATSNICTAQALLANMAAAYAIYHGPEGLHLIAKRANLYAATLAAGLEKFAPKCKLVNDAFFDTLEVDVSQSGKLATEVSAEATKRGVNVRIIDDKRVGVSMGESVDLKDVEKLLLAFGAEENGLPKDLAETLGARAEEIQNKSIPEGLRRTSTYMDHEIFHKYRSETELTRYLKQLEDKDLALNRSMISLGSCTMKLNAVSELAPISWPEFTNVHPFVPEDQSAGYRELIESLNHSLAVITGFSAVSTQPQSGAQGEYAGLLTIRNYQRSSGQGHRNVCLIPVSAHGTNPASAVMAGMKVVVVKSDENGHVDREDLAAKAAEHADNLSAFMITYPSTFGKFEPGIKEMMDLIHSHGAQVYMDGANMNAQVALCNPGGIGADVCHLNLHKTFCIPHGGGGPGVGSIGVAAHLAPFLPGHAVMPTGGEGEHTVKKTDSAVSGSPFGSAGILPIPWMYINMLGEDGLKQATSTAILNANYMAKKLENHYEVVFRSANGTCAHEFIIDMRPFKEIGIVEEDVAKRLQDFGFHSPTMSWPVPGTLMIEPTESESKAEMDRFCDALAIIRREIEDVATGAIAVDDSPLKHAPHTVDQVTAGVWDRKYSREQAAFPAPWHQGGKNKTYWPAVGRVDNVHGDRYLVCSCPPLSDYE</sequence>
<dbReference type="NCBIfam" id="NF001696">
    <property type="entry name" value="PRK00451.1"/>
    <property type="match status" value="1"/>
</dbReference>
<protein>
    <recommendedName>
        <fullName evidence="7">Glycine cleavage system P protein</fullName>
        <ecNumber evidence="7">1.4.4.2</ecNumber>
    </recommendedName>
</protein>
<comment type="similarity">
    <text evidence="2 7">Belongs to the GcvP family.</text>
</comment>
<comment type="catalytic activity">
    <reaction evidence="5 7">
        <text>N(6)-[(R)-lipoyl]-L-lysyl-[glycine-cleavage complex H protein] + glycine + H(+) = N(6)-[(R)-S(8)-aminomethyldihydrolipoyl]-L-lysyl-[glycine-cleavage complex H protein] + CO2</text>
        <dbReference type="Rhea" id="RHEA:24304"/>
        <dbReference type="Rhea" id="RHEA-COMP:10494"/>
        <dbReference type="Rhea" id="RHEA-COMP:10495"/>
        <dbReference type="ChEBI" id="CHEBI:15378"/>
        <dbReference type="ChEBI" id="CHEBI:16526"/>
        <dbReference type="ChEBI" id="CHEBI:57305"/>
        <dbReference type="ChEBI" id="CHEBI:83099"/>
        <dbReference type="ChEBI" id="CHEBI:83143"/>
        <dbReference type="EC" id="1.4.4.2"/>
    </reaction>
</comment>
<dbReference type="GO" id="GO:0005739">
    <property type="term" value="C:mitochondrion"/>
    <property type="evidence" value="ECO:0007669"/>
    <property type="project" value="UniProtKB-SubCell"/>
</dbReference>
<dbReference type="Gene3D" id="3.40.640.10">
    <property type="entry name" value="Type I PLP-dependent aspartate aminotransferase-like (Major domain)"/>
    <property type="match status" value="2"/>
</dbReference>
<dbReference type="Pfam" id="PF02347">
    <property type="entry name" value="GDC-P"/>
    <property type="match status" value="2"/>
</dbReference>
<dbReference type="GO" id="GO:0030170">
    <property type="term" value="F:pyridoxal phosphate binding"/>
    <property type="evidence" value="ECO:0007669"/>
    <property type="project" value="TreeGrafter"/>
</dbReference>
<dbReference type="GO" id="GO:0005960">
    <property type="term" value="C:glycine cleavage complex"/>
    <property type="evidence" value="ECO:0007669"/>
    <property type="project" value="TreeGrafter"/>
</dbReference>
<dbReference type="SUPFAM" id="SSF53383">
    <property type="entry name" value="PLP-dependent transferases"/>
    <property type="match status" value="2"/>
</dbReference>
<evidence type="ECO:0000256" key="6">
    <source>
        <dbReference type="PIRSR" id="PIRSR603437-50"/>
    </source>
</evidence>
<comment type="cofactor">
    <cofactor evidence="1 6 7">
        <name>pyridoxal 5'-phosphate</name>
        <dbReference type="ChEBI" id="CHEBI:597326"/>
    </cofactor>
</comment>
<evidence type="ECO:0000259" key="8">
    <source>
        <dbReference type="Pfam" id="PF02347"/>
    </source>
</evidence>